<comment type="caution">
    <text evidence="6">The sequence shown here is derived from an EMBL/GenBank/DDBJ whole genome shotgun (WGS) entry which is preliminary data.</text>
</comment>
<evidence type="ECO:0000313" key="7">
    <source>
        <dbReference type="Proteomes" id="UP001165085"/>
    </source>
</evidence>
<reference evidence="7" key="1">
    <citation type="journal article" date="2023" name="Commun. Biol.">
        <title>Genome analysis of Parmales, the sister group of diatoms, reveals the evolutionary specialization of diatoms from phago-mixotrophs to photoautotrophs.</title>
        <authorList>
            <person name="Ban H."/>
            <person name="Sato S."/>
            <person name="Yoshikawa S."/>
            <person name="Yamada K."/>
            <person name="Nakamura Y."/>
            <person name="Ichinomiya M."/>
            <person name="Sato N."/>
            <person name="Blanc-Mathieu R."/>
            <person name="Endo H."/>
            <person name="Kuwata A."/>
            <person name="Ogata H."/>
        </authorList>
    </citation>
    <scope>NUCLEOTIDE SEQUENCE [LARGE SCALE GENOMIC DNA]</scope>
    <source>
        <strain evidence="7">NIES 3701</strain>
    </source>
</reference>
<proteinExistence type="inferred from homology"/>
<dbReference type="InterPro" id="IPR015965">
    <property type="entry name" value="tRNA_lig_PDEase"/>
</dbReference>
<dbReference type="GO" id="GO:0004856">
    <property type="term" value="F:D-xylulokinase activity"/>
    <property type="evidence" value="ECO:0007669"/>
    <property type="project" value="TreeGrafter"/>
</dbReference>
<dbReference type="Proteomes" id="UP001165085">
    <property type="component" value="Unassembled WGS sequence"/>
</dbReference>
<dbReference type="Pfam" id="PF08302">
    <property type="entry name" value="tRNA_lig_CPD"/>
    <property type="match status" value="1"/>
</dbReference>
<evidence type="ECO:0000259" key="5">
    <source>
        <dbReference type="Pfam" id="PF08302"/>
    </source>
</evidence>
<dbReference type="GO" id="GO:0003972">
    <property type="term" value="F:RNA ligase (ATP) activity"/>
    <property type="evidence" value="ECO:0007669"/>
    <property type="project" value="InterPro"/>
</dbReference>
<evidence type="ECO:0000256" key="2">
    <source>
        <dbReference type="ARBA" id="ARBA00022679"/>
    </source>
</evidence>
<evidence type="ECO:0000256" key="1">
    <source>
        <dbReference type="ARBA" id="ARBA00009156"/>
    </source>
</evidence>
<keyword evidence="3" id="KW-0418">Kinase</keyword>
<dbReference type="AlphaFoldDB" id="A0A9W7ETY0"/>
<evidence type="ECO:0000313" key="6">
    <source>
        <dbReference type="EMBL" id="GMH90527.1"/>
    </source>
</evidence>
<dbReference type="OrthoDB" id="10262702at2759"/>
<evidence type="ECO:0000259" key="4">
    <source>
        <dbReference type="Pfam" id="PF02782"/>
    </source>
</evidence>
<dbReference type="GO" id="GO:0006388">
    <property type="term" value="P:tRNA splicing, via endonucleolytic cleavage and ligation"/>
    <property type="evidence" value="ECO:0007669"/>
    <property type="project" value="InterPro"/>
</dbReference>
<protein>
    <recommendedName>
        <fullName evidence="8">Xylulose kinase</fullName>
    </recommendedName>
</protein>
<dbReference type="InterPro" id="IPR018485">
    <property type="entry name" value="FGGY_C"/>
</dbReference>
<gene>
    <name evidence="6" type="ORF">TrST_g9000</name>
</gene>
<accession>A0A9W7ETY0</accession>
<feature type="domain" description="Carbohydrate kinase FGGY C-terminal" evidence="4">
    <location>
        <begin position="274"/>
        <end position="466"/>
    </location>
</feature>
<keyword evidence="2" id="KW-0808">Transferase</keyword>
<keyword evidence="7" id="KW-1185">Reference proteome</keyword>
<feature type="domain" description="tRNA ligase phosphodiesterase" evidence="5">
    <location>
        <begin position="510"/>
        <end position="604"/>
    </location>
</feature>
<comment type="similarity">
    <text evidence="1">Belongs to the FGGY kinase family.</text>
</comment>
<dbReference type="PANTHER" id="PTHR10196">
    <property type="entry name" value="SUGAR KINASE"/>
    <property type="match status" value="1"/>
</dbReference>
<dbReference type="Gene3D" id="3.30.420.40">
    <property type="match status" value="2"/>
</dbReference>
<name>A0A9W7ETY0_9STRA</name>
<evidence type="ECO:0000256" key="3">
    <source>
        <dbReference type="ARBA" id="ARBA00022777"/>
    </source>
</evidence>
<evidence type="ECO:0008006" key="8">
    <source>
        <dbReference type="Google" id="ProtNLM"/>
    </source>
</evidence>
<dbReference type="SUPFAM" id="SSF53067">
    <property type="entry name" value="Actin-like ATPase domain"/>
    <property type="match status" value="2"/>
</dbReference>
<sequence length="621" mass="67394">MAAPLPLPPSQVVCAGLDFGSSGARISLIQKSSSEGAQPEEIYSKQIPFSDYSDPEEWTKALAFLLSDLPAKPEALSLSSTSNSLLAVRRQNDNESASLVPVNVSMYDNAPILTREQLSRQREALESAEEDAIEGVDFKTPFAKTGGATKVLYLLSSPQTLIHTQSSFILHHLLPSMPYIADWNNLMKLGYDPVDGEYITAVSKCLGPNTTQNLLPSGAPSGTFVGTIDKPSLPALKGCSVYLGSTDSICAFIGALSSQQNLSDPSKLEGLTVTSLGTTLATKMLSKSRVYDASRGVYSHLIPASVLFEGTSSSNLWLAGGASQAGCKILRDLEFSSEELKNLSTLIPPDAVPLTNDLYPLPLNAKGERFPVADDSKESNVNASKYETRLALLTDVLLGIAKNVELEGYKALEELGAPFPSKLITSGGGSINDQWTAIRSRLFNVPVSRAPPSRDAAFGAALIAYRSHHQLQRTQTKKTRYWSLELDPIASHLSEENLALLLDTTGFTLDDLITRRYPEKTFHVTLAFAPTLAQEKYWKERENKKLSLSVNAIAWDQQVAALTLSPGYKIPENEAQTPHVTLALSNDTISASHSNTMLNNPNRSKKEATFTITGFIKRKID</sequence>
<dbReference type="PANTHER" id="PTHR10196:SF80">
    <property type="entry name" value="D-RIBULOSE KINASE"/>
    <property type="match status" value="1"/>
</dbReference>
<dbReference type="InterPro" id="IPR043129">
    <property type="entry name" value="ATPase_NBD"/>
</dbReference>
<dbReference type="GO" id="GO:0005829">
    <property type="term" value="C:cytosol"/>
    <property type="evidence" value="ECO:0007669"/>
    <property type="project" value="TreeGrafter"/>
</dbReference>
<dbReference type="EMBL" id="BRXY01000373">
    <property type="protein sequence ID" value="GMH90527.1"/>
    <property type="molecule type" value="Genomic_DNA"/>
</dbReference>
<dbReference type="GO" id="GO:0005997">
    <property type="term" value="P:xylulose metabolic process"/>
    <property type="evidence" value="ECO:0007669"/>
    <property type="project" value="TreeGrafter"/>
</dbReference>
<organism evidence="6 7">
    <name type="scientific">Triparma strigata</name>
    <dbReference type="NCBI Taxonomy" id="1606541"/>
    <lineage>
        <taxon>Eukaryota</taxon>
        <taxon>Sar</taxon>
        <taxon>Stramenopiles</taxon>
        <taxon>Ochrophyta</taxon>
        <taxon>Bolidophyceae</taxon>
        <taxon>Parmales</taxon>
        <taxon>Triparmaceae</taxon>
        <taxon>Triparma</taxon>
    </lineage>
</organism>
<dbReference type="Pfam" id="PF02782">
    <property type="entry name" value="FGGY_C"/>
    <property type="match status" value="1"/>
</dbReference>
<dbReference type="GO" id="GO:0005524">
    <property type="term" value="F:ATP binding"/>
    <property type="evidence" value="ECO:0007669"/>
    <property type="project" value="InterPro"/>
</dbReference>